<dbReference type="SUPFAM" id="SSF51556">
    <property type="entry name" value="Metallo-dependent hydrolases"/>
    <property type="match status" value="1"/>
</dbReference>
<evidence type="ECO:0000259" key="1">
    <source>
        <dbReference type="Pfam" id="PF07969"/>
    </source>
</evidence>
<accession>A0A939JSK6</accession>
<dbReference type="NCBIfam" id="NF011987">
    <property type="entry name" value="PRK15446.2-3"/>
    <property type="match status" value="1"/>
</dbReference>
<dbReference type="PANTHER" id="PTHR43135:SF3">
    <property type="entry name" value="ALPHA-D-RIBOSE 1-METHYLPHOSPHONATE 5-TRIPHOSPHATE DIPHOSPHATASE"/>
    <property type="match status" value="1"/>
</dbReference>
<dbReference type="Proteomes" id="UP000664122">
    <property type="component" value="Unassembled WGS sequence"/>
</dbReference>
<comment type="caution">
    <text evidence="2">The sequence shown here is derived from an EMBL/GenBank/DDBJ whole genome shotgun (WGS) entry which is preliminary data.</text>
</comment>
<dbReference type="EC" id="3.6.1.63" evidence="2"/>
<dbReference type="SUPFAM" id="SSF51338">
    <property type="entry name" value="Composite domain of metallo-dependent hydrolases"/>
    <property type="match status" value="1"/>
</dbReference>
<dbReference type="GO" id="GO:0019700">
    <property type="term" value="P:organic phosphonate catabolic process"/>
    <property type="evidence" value="ECO:0007669"/>
    <property type="project" value="InterPro"/>
</dbReference>
<dbReference type="InterPro" id="IPR011059">
    <property type="entry name" value="Metal-dep_hydrolase_composite"/>
</dbReference>
<dbReference type="PIRSF" id="PIRSF038971">
    <property type="entry name" value="PhnM"/>
    <property type="match status" value="1"/>
</dbReference>
<keyword evidence="3" id="KW-1185">Reference proteome</keyword>
<proteinExistence type="predicted"/>
<organism evidence="2 3">
    <name type="scientific">Jiella flava</name>
    <dbReference type="NCBI Taxonomy" id="2816857"/>
    <lineage>
        <taxon>Bacteria</taxon>
        <taxon>Pseudomonadati</taxon>
        <taxon>Pseudomonadota</taxon>
        <taxon>Alphaproteobacteria</taxon>
        <taxon>Hyphomicrobiales</taxon>
        <taxon>Aurantimonadaceae</taxon>
        <taxon>Jiella</taxon>
    </lineage>
</organism>
<dbReference type="EMBL" id="JAFMPP010000001">
    <property type="protein sequence ID" value="MBO0661190.1"/>
    <property type="molecule type" value="Genomic_DNA"/>
</dbReference>
<dbReference type="NCBIfam" id="NF011984">
    <property type="entry name" value="PRK15446.1-5"/>
    <property type="match status" value="1"/>
</dbReference>
<feature type="domain" description="Amidohydrolase 3" evidence="1">
    <location>
        <begin position="235"/>
        <end position="378"/>
    </location>
</feature>
<dbReference type="Gene3D" id="3.20.20.140">
    <property type="entry name" value="Metal-dependent hydrolases"/>
    <property type="match status" value="2"/>
</dbReference>
<dbReference type="InterPro" id="IPR013108">
    <property type="entry name" value="Amidohydro_3"/>
</dbReference>
<dbReference type="Pfam" id="PF07969">
    <property type="entry name" value="Amidohydro_3"/>
    <property type="match status" value="1"/>
</dbReference>
<dbReference type="GO" id="GO:0016810">
    <property type="term" value="F:hydrolase activity, acting on carbon-nitrogen (but not peptide) bonds"/>
    <property type="evidence" value="ECO:0007669"/>
    <property type="project" value="InterPro"/>
</dbReference>
<dbReference type="NCBIfam" id="NF011983">
    <property type="entry name" value="PRK15446.1-4"/>
    <property type="match status" value="1"/>
</dbReference>
<gene>
    <name evidence="2" type="ORF">J1C48_01255</name>
</gene>
<dbReference type="AlphaFoldDB" id="A0A939JSK6"/>
<dbReference type="NCBIfam" id="TIGR02318">
    <property type="entry name" value="phosphono_phnM"/>
    <property type="match status" value="1"/>
</dbReference>
<name>A0A939JSK6_9HYPH</name>
<dbReference type="NCBIfam" id="NF011990">
    <property type="entry name" value="PRK15446.2-6"/>
    <property type="match status" value="1"/>
</dbReference>
<dbReference type="Gene3D" id="2.30.40.10">
    <property type="entry name" value="Urease, subunit C, domain 1"/>
    <property type="match status" value="2"/>
</dbReference>
<dbReference type="InterPro" id="IPR032466">
    <property type="entry name" value="Metal_Hydrolase"/>
</dbReference>
<sequence length="379" mass="40676">MTTRQILANARIVLSDTVIEGALAIEDGRIAAILPGPSNGGEDLGGDYLLPGLVELHTDQIEAHYHPRSGVTWHRMAAIQAHDGQAATAGMTTVLDAMRIGTDENTRSDADDVKALAAAIETGVVEGRFRAEHRLHLRCEVSSDDVVDGFRKLMDAPRLTLVSLMDHAPGQRQFHDLGKLKTYLQTKFAMSDTDFEAYANSRIAQSQRNAPPHRRTIADECVRRGITLASHDDATRAHVDESAALGIQIAEFPTTIDAARASREAGMAILMGAPNIVRGRSHSGNISALELLDAGLLDILSSDYVPFSLIQAVFALSDSGALPLPAATRLATAHPAAAVGLTDRGRIAAGLRADLVQIAHRSGEPPVVRRVWREGRRVA</sequence>
<dbReference type="InterPro" id="IPR012696">
    <property type="entry name" value="PhnM"/>
</dbReference>
<keyword evidence="2" id="KW-0378">Hydrolase</keyword>
<dbReference type="InterPro" id="IPR051781">
    <property type="entry name" value="Metallo-dep_Hydrolase"/>
</dbReference>
<dbReference type="NCBIfam" id="NF011981">
    <property type="entry name" value="PRK15446.1-2"/>
    <property type="match status" value="1"/>
</dbReference>
<reference evidence="2" key="1">
    <citation type="submission" date="2021-03" db="EMBL/GenBank/DDBJ databases">
        <title>Whole genome sequence of Jiella sp. CQZ9-1.</title>
        <authorList>
            <person name="Tuo L."/>
        </authorList>
    </citation>
    <scope>NUCLEOTIDE SEQUENCE</scope>
    <source>
        <strain evidence="2">CQZ9-1</strain>
    </source>
</reference>
<dbReference type="RefSeq" id="WP_207255833.1">
    <property type="nucleotide sequence ID" value="NZ_JAFMPP010000001.1"/>
</dbReference>
<dbReference type="PANTHER" id="PTHR43135">
    <property type="entry name" value="ALPHA-D-RIBOSE 1-METHYLPHOSPHONATE 5-TRIPHOSPHATE DIPHOSPHATASE"/>
    <property type="match status" value="1"/>
</dbReference>
<protein>
    <submittedName>
        <fullName evidence="2">Alpha-D-ribose 1-methylphosphonate 5-triphosphate diphosphatase</fullName>
        <ecNumber evidence="2">3.6.1.63</ecNumber>
    </submittedName>
</protein>
<evidence type="ECO:0000313" key="3">
    <source>
        <dbReference type="Proteomes" id="UP000664122"/>
    </source>
</evidence>
<evidence type="ECO:0000313" key="2">
    <source>
        <dbReference type="EMBL" id="MBO0661190.1"/>
    </source>
</evidence>